<keyword evidence="8" id="KW-1185">Reference proteome</keyword>
<gene>
    <name evidence="7" type="ORF">D5018_00815</name>
</gene>
<dbReference type="PANTHER" id="PTHR32347:SF14">
    <property type="entry name" value="EFFLUX SYSTEM COMPONENT YKNX-RELATED"/>
    <property type="match status" value="1"/>
</dbReference>
<dbReference type="PANTHER" id="PTHR32347">
    <property type="entry name" value="EFFLUX SYSTEM COMPONENT YKNX-RELATED"/>
    <property type="match status" value="1"/>
</dbReference>
<organism evidence="7 8">
    <name type="scientific">Parashewanella curva</name>
    <dbReference type="NCBI Taxonomy" id="2338552"/>
    <lineage>
        <taxon>Bacteria</taxon>
        <taxon>Pseudomonadati</taxon>
        <taxon>Pseudomonadota</taxon>
        <taxon>Gammaproteobacteria</taxon>
        <taxon>Alteromonadales</taxon>
        <taxon>Shewanellaceae</taxon>
        <taxon>Parashewanella</taxon>
    </lineage>
</organism>
<dbReference type="Proteomes" id="UP000281474">
    <property type="component" value="Unassembled WGS sequence"/>
</dbReference>
<dbReference type="AlphaFoldDB" id="A0A3L8Q225"/>
<evidence type="ECO:0000256" key="1">
    <source>
        <dbReference type="ARBA" id="ARBA00004196"/>
    </source>
</evidence>
<proteinExistence type="inferred from homology"/>
<keyword evidence="5" id="KW-0812">Transmembrane</keyword>
<feature type="domain" description="CzcB-like barrel-sandwich hybrid" evidence="6">
    <location>
        <begin position="88"/>
        <end position="269"/>
    </location>
</feature>
<sequence length="420" mass="46400">MIQDTSKQDITLSSTSTNLWKKALWPVAIIVIIFVGAWWSVGSESVSHSVAKDELRLSTIIRGDLTRDIAATGKIVAANAPVLYSTEAGIVTLVCKPGDQVKAGDVLAVITSPSLANLAKQQQSTLSAMKIEFERTKLTARSEQLTAQRSLDMAQVEMAAADRENRRAQLLIKDNLISKIDFEKSKDDLNKAKLQYKHAGQELELIKERLAFEVKNKSLEVERQALVVADLERQLQELQIKAPVDGIIGNWLVEQKARIAASQPVLTVVDLSAFEAELSVPESYADEIGLGMDVELNIGGNKIMGSLSAISPEVRNREVTTRVRFNQNSSLKLRQNQRLSARVLLENKQNVLMVKRGAFLSSSGGRYTYQLHDELAKRIPIQLGAQSMSHIEVLSGAKEGDVWVVSDLSSFKESQQVRVR</sequence>
<evidence type="ECO:0000259" key="6">
    <source>
        <dbReference type="Pfam" id="PF25973"/>
    </source>
</evidence>
<dbReference type="Pfam" id="PF25973">
    <property type="entry name" value="BSH_CzcB"/>
    <property type="match status" value="1"/>
</dbReference>
<evidence type="ECO:0000256" key="3">
    <source>
        <dbReference type="ARBA" id="ARBA00023054"/>
    </source>
</evidence>
<evidence type="ECO:0000313" key="7">
    <source>
        <dbReference type="EMBL" id="RLV61691.1"/>
    </source>
</evidence>
<dbReference type="InterPro" id="IPR058647">
    <property type="entry name" value="BSH_CzcB-like"/>
</dbReference>
<feature type="coiled-coil region" evidence="4">
    <location>
        <begin position="151"/>
        <end position="241"/>
    </location>
</feature>
<dbReference type="Gene3D" id="2.40.30.170">
    <property type="match status" value="1"/>
</dbReference>
<dbReference type="Gene3D" id="2.40.50.100">
    <property type="match status" value="1"/>
</dbReference>
<evidence type="ECO:0000256" key="2">
    <source>
        <dbReference type="ARBA" id="ARBA00009477"/>
    </source>
</evidence>
<evidence type="ECO:0000313" key="8">
    <source>
        <dbReference type="Proteomes" id="UP000281474"/>
    </source>
</evidence>
<dbReference type="InterPro" id="IPR006143">
    <property type="entry name" value="RND_pump_MFP"/>
</dbReference>
<comment type="caution">
    <text evidence="7">The sequence shown here is derived from an EMBL/GenBank/DDBJ whole genome shotgun (WGS) entry which is preliminary data.</text>
</comment>
<comment type="similarity">
    <text evidence="2">Belongs to the membrane fusion protein (MFP) (TC 8.A.1) family.</text>
</comment>
<evidence type="ECO:0000256" key="4">
    <source>
        <dbReference type="SAM" id="Coils"/>
    </source>
</evidence>
<dbReference type="RefSeq" id="WP_121837090.1">
    <property type="nucleotide sequence ID" value="NZ_ML014753.1"/>
</dbReference>
<keyword evidence="3 4" id="KW-0175">Coiled coil</keyword>
<dbReference type="GO" id="GO:0030313">
    <property type="term" value="C:cell envelope"/>
    <property type="evidence" value="ECO:0007669"/>
    <property type="project" value="UniProtKB-SubCell"/>
</dbReference>
<keyword evidence="5" id="KW-0472">Membrane</keyword>
<dbReference type="EMBL" id="QZEI01000001">
    <property type="protein sequence ID" value="RLV61691.1"/>
    <property type="molecule type" value="Genomic_DNA"/>
</dbReference>
<keyword evidence="5" id="KW-1133">Transmembrane helix</keyword>
<evidence type="ECO:0000256" key="5">
    <source>
        <dbReference type="SAM" id="Phobius"/>
    </source>
</evidence>
<dbReference type="GO" id="GO:0016020">
    <property type="term" value="C:membrane"/>
    <property type="evidence" value="ECO:0007669"/>
    <property type="project" value="InterPro"/>
</dbReference>
<dbReference type="GO" id="GO:0022857">
    <property type="term" value="F:transmembrane transporter activity"/>
    <property type="evidence" value="ECO:0007669"/>
    <property type="project" value="InterPro"/>
</dbReference>
<dbReference type="NCBIfam" id="TIGR01730">
    <property type="entry name" value="RND_mfp"/>
    <property type="match status" value="1"/>
</dbReference>
<comment type="subcellular location">
    <subcellularLocation>
        <location evidence="1">Cell envelope</location>
    </subcellularLocation>
</comment>
<dbReference type="InterPro" id="IPR050465">
    <property type="entry name" value="UPF0194_transport"/>
</dbReference>
<feature type="transmembrane region" description="Helical" evidence="5">
    <location>
        <begin position="23"/>
        <end position="41"/>
    </location>
</feature>
<name>A0A3L8Q225_9GAMM</name>
<dbReference type="OrthoDB" id="5752864at2"/>
<reference evidence="7 8" key="1">
    <citation type="submission" date="2018-09" db="EMBL/GenBank/DDBJ databases">
        <title>Phylogeny of the Shewanellaceae, and recommendation for two new genera, Pseudoshewanella and Parashewanella.</title>
        <authorList>
            <person name="Wang G."/>
        </authorList>
    </citation>
    <scope>NUCLEOTIDE SEQUENCE [LARGE SCALE GENOMIC DNA]</scope>
    <source>
        <strain evidence="7 8">C51</strain>
    </source>
</reference>
<protein>
    <submittedName>
        <fullName evidence="7">Efflux RND transporter periplasmic adaptor subunit</fullName>
    </submittedName>
</protein>
<accession>A0A3L8Q225</accession>
<dbReference type="Gene3D" id="2.40.420.20">
    <property type="match status" value="1"/>
</dbReference>
<dbReference type="Gene3D" id="1.10.287.470">
    <property type="entry name" value="Helix hairpin bin"/>
    <property type="match status" value="1"/>
</dbReference>